<protein>
    <submittedName>
        <fullName evidence="10">Radical SAM domain-containing protein</fullName>
    </submittedName>
</protein>
<dbReference type="InterPro" id="IPR034466">
    <property type="entry name" value="Methyltransferase_Class_B"/>
</dbReference>
<dbReference type="PROSITE" id="PS51918">
    <property type="entry name" value="RADICAL_SAM"/>
    <property type="match status" value="1"/>
</dbReference>
<dbReference type="PROSITE" id="PS51332">
    <property type="entry name" value="B12_BINDING"/>
    <property type="match status" value="1"/>
</dbReference>
<name>A0A554LI69_9BACT</name>
<keyword evidence="3" id="KW-0808">Transferase</keyword>
<evidence type="ECO:0000256" key="7">
    <source>
        <dbReference type="ARBA" id="ARBA00023014"/>
    </source>
</evidence>
<dbReference type="SFLD" id="SFLDS00029">
    <property type="entry name" value="Radical_SAM"/>
    <property type="match status" value="1"/>
</dbReference>
<organism evidence="10 11">
    <name type="scientific">Candidatus Berkelbacteria bacterium Licking1014_7</name>
    <dbReference type="NCBI Taxonomy" id="2017147"/>
    <lineage>
        <taxon>Bacteria</taxon>
        <taxon>Candidatus Berkelbacteria</taxon>
    </lineage>
</organism>
<dbReference type="CDD" id="cd01335">
    <property type="entry name" value="Radical_SAM"/>
    <property type="match status" value="1"/>
</dbReference>
<dbReference type="SFLD" id="SFLDG01082">
    <property type="entry name" value="B12-binding_domain_containing"/>
    <property type="match status" value="1"/>
</dbReference>
<gene>
    <name evidence="10" type="ORF">CEN89_607</name>
</gene>
<evidence type="ECO:0000256" key="6">
    <source>
        <dbReference type="ARBA" id="ARBA00023004"/>
    </source>
</evidence>
<dbReference type="InterPro" id="IPR006158">
    <property type="entry name" value="Cobalamin-bd"/>
</dbReference>
<dbReference type="SFLD" id="SFLDG01123">
    <property type="entry name" value="methyltransferase_(Class_B)"/>
    <property type="match status" value="1"/>
</dbReference>
<dbReference type="InterPro" id="IPR006638">
    <property type="entry name" value="Elp3/MiaA/NifB-like_rSAM"/>
</dbReference>
<dbReference type="PANTHER" id="PTHR43409:SF7">
    <property type="entry name" value="BLL1977 PROTEIN"/>
    <property type="match status" value="1"/>
</dbReference>
<keyword evidence="2" id="KW-0489">Methyltransferase</keyword>
<dbReference type="EMBL" id="VMGK01000020">
    <property type="protein sequence ID" value="TSC92565.1"/>
    <property type="molecule type" value="Genomic_DNA"/>
</dbReference>
<evidence type="ECO:0000259" key="9">
    <source>
        <dbReference type="PROSITE" id="PS51918"/>
    </source>
</evidence>
<dbReference type="SUPFAM" id="SSF102114">
    <property type="entry name" value="Radical SAM enzymes"/>
    <property type="match status" value="1"/>
</dbReference>
<evidence type="ECO:0000259" key="8">
    <source>
        <dbReference type="PROSITE" id="PS51332"/>
    </source>
</evidence>
<evidence type="ECO:0000256" key="1">
    <source>
        <dbReference type="ARBA" id="ARBA00001966"/>
    </source>
</evidence>
<evidence type="ECO:0000256" key="5">
    <source>
        <dbReference type="ARBA" id="ARBA00022723"/>
    </source>
</evidence>
<keyword evidence="7" id="KW-0411">Iron-sulfur</keyword>
<keyword evidence="5" id="KW-0479">Metal-binding</keyword>
<dbReference type="InterPro" id="IPR036724">
    <property type="entry name" value="Cobalamin-bd_sf"/>
</dbReference>
<feature type="domain" description="Radical SAM core" evidence="9">
    <location>
        <begin position="288"/>
        <end position="514"/>
    </location>
</feature>
<dbReference type="InterPro" id="IPR058240">
    <property type="entry name" value="rSAM_sf"/>
</dbReference>
<dbReference type="GO" id="GO:0046872">
    <property type="term" value="F:metal ion binding"/>
    <property type="evidence" value="ECO:0007669"/>
    <property type="project" value="UniProtKB-KW"/>
</dbReference>
<dbReference type="GO" id="GO:0031419">
    <property type="term" value="F:cobalamin binding"/>
    <property type="evidence" value="ECO:0007669"/>
    <property type="project" value="InterPro"/>
</dbReference>
<dbReference type="InterPro" id="IPR013785">
    <property type="entry name" value="Aldolase_TIM"/>
</dbReference>
<dbReference type="Gene3D" id="3.40.50.280">
    <property type="entry name" value="Cobalamin-binding domain"/>
    <property type="match status" value="1"/>
</dbReference>
<accession>A0A554LI69</accession>
<comment type="caution">
    <text evidence="10">The sequence shown here is derived from an EMBL/GenBank/DDBJ whole genome shotgun (WGS) entry which is preliminary data.</text>
</comment>
<dbReference type="SUPFAM" id="SSF52242">
    <property type="entry name" value="Cobalamin (vitamin B12)-binding domain"/>
    <property type="match status" value="1"/>
</dbReference>
<dbReference type="SMART" id="SM00729">
    <property type="entry name" value="Elp3"/>
    <property type="match status" value="1"/>
</dbReference>
<dbReference type="CDD" id="cd02068">
    <property type="entry name" value="radical_SAM_B12_BD"/>
    <property type="match status" value="1"/>
</dbReference>
<dbReference type="PANTHER" id="PTHR43409">
    <property type="entry name" value="ANAEROBIC MAGNESIUM-PROTOPORPHYRIN IX MONOMETHYL ESTER CYCLASE-RELATED"/>
    <property type="match status" value="1"/>
</dbReference>
<keyword evidence="6" id="KW-0408">Iron</keyword>
<dbReference type="Proteomes" id="UP000315689">
    <property type="component" value="Unassembled WGS sequence"/>
</dbReference>
<dbReference type="Pfam" id="PF04055">
    <property type="entry name" value="Radical_SAM"/>
    <property type="match status" value="1"/>
</dbReference>
<evidence type="ECO:0000256" key="2">
    <source>
        <dbReference type="ARBA" id="ARBA00022603"/>
    </source>
</evidence>
<evidence type="ECO:0000313" key="11">
    <source>
        <dbReference type="Proteomes" id="UP000315689"/>
    </source>
</evidence>
<evidence type="ECO:0000313" key="10">
    <source>
        <dbReference type="EMBL" id="TSC92565.1"/>
    </source>
</evidence>
<dbReference type="GO" id="GO:0003824">
    <property type="term" value="F:catalytic activity"/>
    <property type="evidence" value="ECO:0007669"/>
    <property type="project" value="InterPro"/>
</dbReference>
<dbReference type="GO" id="GO:0051539">
    <property type="term" value="F:4 iron, 4 sulfur cluster binding"/>
    <property type="evidence" value="ECO:0007669"/>
    <property type="project" value="UniProtKB-KW"/>
</dbReference>
<evidence type="ECO:0000256" key="4">
    <source>
        <dbReference type="ARBA" id="ARBA00022691"/>
    </source>
</evidence>
<dbReference type="Gene3D" id="3.20.20.70">
    <property type="entry name" value="Aldolase class I"/>
    <property type="match status" value="1"/>
</dbReference>
<dbReference type="InterPro" id="IPR007197">
    <property type="entry name" value="rSAM"/>
</dbReference>
<sequence length="541" mass="60606">MNQVVTHNSRLWRRNHDGTGLVFTHRQGKAKFLHLNAPGIEIFTDCQGDLSKNNIVKKWSGALQIDERFVREFLRQLQEQQAVTIGELCLDHLPPNWENENQQTTDILLIVPPNPFASREEIPLPLGVLMLASALKQVGFSVALFDMFLHNLDPIEIVKAVKKYKPSIIGISVITASAPSAYQVIKCLKTIDFAGLLIVGGIHATHCPTEVLQQGANVVVRGEGTYALCQLARLYFDNRAWDTSFLQSIPNIHYWHGDKIQKSLKAVNTSISSADDLPQPDRNIIDINNYPQKGAIISTFGCNRRCRFCTARNHPLSSYLARKPDRIIAELHEMERLGICVGNFVDDSFLLDHQRVETLCRMILQTNLNMAFACQAKVDDACKNPSTLKKMVEAGFSAIEFGVESGNQAVLRWTRKGITLEQAARAVDAAHNAGFQRISCGMIIGYPIDTRETIEDTIQFAIHLLSRGAHNIPLAICTPFPGSDIANNADTYGIKIVCRDWSRYNFREAVMDTPMLTHREIEQLYLDGLYRIHCASVRKGG</sequence>
<dbReference type="Pfam" id="PF02310">
    <property type="entry name" value="B12-binding"/>
    <property type="match status" value="1"/>
</dbReference>
<feature type="domain" description="B12-binding" evidence="8">
    <location>
        <begin position="110"/>
        <end position="242"/>
    </location>
</feature>
<reference evidence="10 11" key="1">
    <citation type="submission" date="2017-07" db="EMBL/GenBank/DDBJ databases">
        <title>Mechanisms for carbon and nitrogen cycling indicate functional differentiation within the Candidate Phyla Radiation.</title>
        <authorList>
            <person name="Danczak R.E."/>
            <person name="Johnston M.D."/>
            <person name="Kenah C."/>
            <person name="Slattery M."/>
            <person name="Wrighton K.C."/>
            <person name="Wilkins M.J."/>
        </authorList>
    </citation>
    <scope>NUCLEOTIDE SEQUENCE [LARGE SCALE GENOMIC DNA]</scope>
    <source>
        <strain evidence="10">Licking1014_7</strain>
    </source>
</reference>
<keyword evidence="4" id="KW-0949">S-adenosyl-L-methionine</keyword>
<evidence type="ECO:0000256" key="3">
    <source>
        <dbReference type="ARBA" id="ARBA00022679"/>
    </source>
</evidence>
<dbReference type="InterPro" id="IPR051198">
    <property type="entry name" value="BchE-like"/>
</dbReference>
<proteinExistence type="predicted"/>
<comment type="cofactor">
    <cofactor evidence="1">
        <name>[4Fe-4S] cluster</name>
        <dbReference type="ChEBI" id="CHEBI:49883"/>
    </cofactor>
</comment>
<dbReference type="AlphaFoldDB" id="A0A554LI69"/>